<dbReference type="KEGG" id="ela:UCREL1_7044"/>
<dbReference type="InterPro" id="IPR036291">
    <property type="entry name" value="NAD(P)-bd_dom_sf"/>
</dbReference>
<dbReference type="Proteomes" id="UP000012174">
    <property type="component" value="Unassembled WGS sequence"/>
</dbReference>
<dbReference type="OrthoDB" id="37659at2759"/>
<evidence type="ECO:0000313" key="5">
    <source>
        <dbReference type="Proteomes" id="UP000012174"/>
    </source>
</evidence>
<dbReference type="eggNOG" id="KOG0725">
    <property type="taxonomic scope" value="Eukaryota"/>
</dbReference>
<dbReference type="InterPro" id="IPR002347">
    <property type="entry name" value="SDR_fam"/>
</dbReference>
<evidence type="ECO:0000256" key="2">
    <source>
        <dbReference type="ARBA" id="ARBA00022857"/>
    </source>
</evidence>
<reference evidence="5" key="1">
    <citation type="journal article" date="2013" name="Genome Announc.">
        <title>Draft genome sequence of the grapevine dieback fungus Eutypa lata UCR-EL1.</title>
        <authorList>
            <person name="Blanco-Ulate B."/>
            <person name="Rolshausen P.E."/>
            <person name="Cantu D."/>
        </authorList>
    </citation>
    <scope>NUCLEOTIDE SEQUENCE [LARGE SCALE GENOMIC DNA]</scope>
    <source>
        <strain evidence="5">UCR-EL1</strain>
    </source>
</reference>
<dbReference type="GO" id="GO:0016491">
    <property type="term" value="F:oxidoreductase activity"/>
    <property type="evidence" value="ECO:0007669"/>
    <property type="project" value="UniProtKB-KW"/>
</dbReference>
<keyword evidence="3" id="KW-0560">Oxidoreductase</keyword>
<comment type="similarity">
    <text evidence="1">Belongs to the short-chain dehydrogenases/reductases (SDR) family.</text>
</comment>
<dbReference type="Gene3D" id="3.40.50.720">
    <property type="entry name" value="NAD(P)-binding Rossmann-like Domain"/>
    <property type="match status" value="1"/>
</dbReference>
<keyword evidence="5" id="KW-1185">Reference proteome</keyword>
<dbReference type="InterPro" id="IPR052178">
    <property type="entry name" value="Sec_Metab_Biosynth_SDR"/>
</dbReference>
<dbReference type="Pfam" id="PF00106">
    <property type="entry name" value="adh_short"/>
    <property type="match status" value="1"/>
</dbReference>
<evidence type="ECO:0000256" key="1">
    <source>
        <dbReference type="ARBA" id="ARBA00006484"/>
    </source>
</evidence>
<dbReference type="PANTHER" id="PTHR43618:SF13">
    <property type="entry name" value="CHAIN DEHYDROGENASE, PUTATIVE (AFU_ORTHOLOGUE AFUA_1G17650)-RELATED"/>
    <property type="match status" value="1"/>
</dbReference>
<sequence length="265" mass="28563">MSPPKVALVTAGSAGLGASIARVLALDLGMSVTINYTHNAARAELMVRELQSAYAARQTTNPPHPPVFQAIQADLLSKAEVTRLVKATTDLSGGRLDVVISNMGWTQMRNFSDLDDGVVEEDWDRCFAANVKSHLWLFHAARKYLEESNKRDEGSAVFVSTASVAGVKPSGSSLPYAVTKAAQIHLVKSLATICAPSIRVNSVSPGVVLTDWGLSFPEERLAMVKEANKLKRFTTMEDVAEQVRTFVVSKTVTGQNTIIDAGFSL</sequence>
<dbReference type="HOGENOM" id="CLU_010194_1_3_1"/>
<gene>
    <name evidence="4" type="ORF">UCREL1_7044</name>
</gene>
<dbReference type="PRINTS" id="PR00081">
    <property type="entry name" value="GDHRDH"/>
</dbReference>
<accession>M7SI33</accession>
<dbReference type="OMA" id="QECRKYL"/>
<dbReference type="PANTHER" id="PTHR43618">
    <property type="entry name" value="7-ALPHA-HYDROXYSTEROID DEHYDROGENASE"/>
    <property type="match status" value="1"/>
</dbReference>
<organism evidence="4 5">
    <name type="scientific">Eutypa lata (strain UCR-EL1)</name>
    <name type="common">Grapevine dieback disease fungus</name>
    <name type="synonym">Eutypa armeniacae</name>
    <dbReference type="NCBI Taxonomy" id="1287681"/>
    <lineage>
        <taxon>Eukaryota</taxon>
        <taxon>Fungi</taxon>
        <taxon>Dikarya</taxon>
        <taxon>Ascomycota</taxon>
        <taxon>Pezizomycotina</taxon>
        <taxon>Sordariomycetes</taxon>
        <taxon>Xylariomycetidae</taxon>
        <taxon>Xylariales</taxon>
        <taxon>Diatrypaceae</taxon>
        <taxon>Eutypa</taxon>
    </lineage>
</organism>
<proteinExistence type="inferred from homology"/>
<evidence type="ECO:0000313" key="4">
    <source>
        <dbReference type="EMBL" id="EMR65979.1"/>
    </source>
</evidence>
<evidence type="ECO:0000256" key="3">
    <source>
        <dbReference type="ARBA" id="ARBA00023002"/>
    </source>
</evidence>
<dbReference type="EMBL" id="KB706742">
    <property type="protein sequence ID" value="EMR65979.1"/>
    <property type="molecule type" value="Genomic_DNA"/>
</dbReference>
<dbReference type="CDD" id="cd05233">
    <property type="entry name" value="SDR_c"/>
    <property type="match status" value="1"/>
</dbReference>
<name>M7SI33_EUTLA</name>
<keyword evidence="2" id="KW-0521">NADP</keyword>
<dbReference type="AlphaFoldDB" id="M7SI33"/>
<dbReference type="SUPFAM" id="SSF51735">
    <property type="entry name" value="NAD(P)-binding Rossmann-fold domains"/>
    <property type="match status" value="1"/>
</dbReference>
<protein>
    <submittedName>
        <fullName evidence="4">Putative short chain protein</fullName>
    </submittedName>
</protein>